<evidence type="ECO:0000256" key="7">
    <source>
        <dbReference type="ARBA" id="ARBA00023029"/>
    </source>
</evidence>
<evidence type="ECO:0000256" key="3">
    <source>
        <dbReference type="ARBA" id="ARBA00011080"/>
    </source>
</evidence>
<dbReference type="EMBL" id="JAMFTS010000004">
    <property type="protein sequence ID" value="KAJ4757459.1"/>
    <property type="molecule type" value="Genomic_DNA"/>
</dbReference>
<accession>A0AAV8CP79</accession>
<dbReference type="Gene3D" id="3.30.1360.40">
    <property type="match status" value="1"/>
</dbReference>
<evidence type="ECO:0000259" key="12">
    <source>
        <dbReference type="PROSITE" id="PS52040"/>
    </source>
</evidence>
<evidence type="ECO:0000313" key="13">
    <source>
        <dbReference type="EMBL" id="KAJ4757459.1"/>
    </source>
</evidence>
<evidence type="ECO:0000256" key="2">
    <source>
        <dbReference type="ARBA" id="ARBA00001946"/>
    </source>
</evidence>
<dbReference type="GO" id="GO:0003677">
    <property type="term" value="F:DNA binding"/>
    <property type="evidence" value="ECO:0007669"/>
    <property type="project" value="UniProtKB-UniRule"/>
</dbReference>
<evidence type="ECO:0000313" key="14">
    <source>
        <dbReference type="Proteomes" id="UP001140206"/>
    </source>
</evidence>
<dbReference type="EC" id="5.6.2.2" evidence="4"/>
<organism evidence="13 14">
    <name type="scientific">Rhynchospora pubera</name>
    <dbReference type="NCBI Taxonomy" id="906938"/>
    <lineage>
        <taxon>Eukaryota</taxon>
        <taxon>Viridiplantae</taxon>
        <taxon>Streptophyta</taxon>
        <taxon>Embryophyta</taxon>
        <taxon>Tracheophyta</taxon>
        <taxon>Spermatophyta</taxon>
        <taxon>Magnoliopsida</taxon>
        <taxon>Liliopsida</taxon>
        <taxon>Poales</taxon>
        <taxon>Cyperaceae</taxon>
        <taxon>Cyperoideae</taxon>
        <taxon>Rhynchosporeae</taxon>
        <taxon>Rhynchospora</taxon>
    </lineage>
</organism>
<evidence type="ECO:0000256" key="4">
    <source>
        <dbReference type="ARBA" id="ARBA00012895"/>
    </source>
</evidence>
<dbReference type="Proteomes" id="UP001140206">
    <property type="component" value="Chromosome 4"/>
</dbReference>
<dbReference type="PANTHER" id="PTHR10169">
    <property type="entry name" value="DNA TOPOISOMERASE/GYRASE"/>
    <property type="match status" value="1"/>
</dbReference>
<reference evidence="13" key="1">
    <citation type="submission" date="2022-08" db="EMBL/GenBank/DDBJ databases">
        <authorList>
            <person name="Marques A."/>
        </authorList>
    </citation>
    <scope>NUCLEOTIDE SEQUENCE</scope>
    <source>
        <strain evidence="13">RhyPub2mFocal</strain>
        <tissue evidence="13">Leaves</tissue>
    </source>
</reference>
<sequence length="817" mass="92167">MATAKRPPLQSSSCYNSSIGGRVRSKKKTIDSKELIPFSMADLQRSIPSMVDGLKPGQRKILFCSFKRNFVKEAKVSRFSGYVSEHSAYHHGEQSLAGTIIGMAQDFVGSNNINLLQPNGQFGTRRQGGKDHAIARCIYTCLSPLTRFLFLKDDDILLEYQTEDGQPIEPVWYMPIIPMVLVNGSEGIGTGWSTFVPNYDPKDIITNVKRLLNDEPMKPMDPWYRGFKGSIEKSATKEAGVTYTITGVIEQVDSTTLRITELPIRRWTQDYKEFLESLMTGNDETKEPFIKDYRERNDDETVHFEVTLSEENMSIAIQEGLEKKFKLTTTITTTNMQLFDSNGIIKKYDTPEQILEEFFHMRLDFYAKRKKALLDNLDLNLLKLDNKVRFILGVVEGEIIVTNRKRADLLFELKQKGFIPFTKKTKGMVSGTPGAEEDNEDMSPEAVAGGVIRASDYEYLLSMPIGTLTLEKVQQLCAERDKLEAEVEELRKTSPKSLWSKDLDALDKELDRQGKKDVEAEDTRKAMRDNALAAGGTALKSVRRPRKNNAVRKDANIDDADYLPDTSKPRTNGAAQKRAAAKKREAVVNDKKDDKLLQLKEPLAAYNHENFSPDHTEMETESSAGKQRGRKKVNMDAAAAVAPLPQERKKRGRKPAAEINAKSKAAAAVLKEVNMGDADYLPESSKPKARGAVQKQAAAKKSEEVVVYDNDNELDLKERLSVDNLEKFSPDDTEMEMESTSGQTKQILVKALQPQEKRKRGRRPAVGSNAKPKEICLLLHIICSDHQNLRLKELCKRELLLRSLKLLWTIMKMRCLN</sequence>
<dbReference type="PRINTS" id="PR01158">
    <property type="entry name" value="TOPISMRASEII"/>
</dbReference>
<keyword evidence="9" id="KW-0413">Isomerase</keyword>
<dbReference type="SUPFAM" id="SSF56719">
    <property type="entry name" value="Type II DNA topoisomerase"/>
    <property type="match status" value="1"/>
</dbReference>
<dbReference type="GO" id="GO:0003918">
    <property type="term" value="F:DNA topoisomerase type II (double strand cut, ATP-hydrolyzing) activity"/>
    <property type="evidence" value="ECO:0007669"/>
    <property type="project" value="UniProtKB-EC"/>
</dbReference>
<feature type="domain" description="Topo IIA-type catalytic" evidence="12">
    <location>
        <begin position="47"/>
        <end position="503"/>
    </location>
</feature>
<feature type="region of interest" description="Disordered" evidence="11">
    <location>
        <begin position="535"/>
        <end position="589"/>
    </location>
</feature>
<evidence type="ECO:0000256" key="11">
    <source>
        <dbReference type="SAM" id="MobiDB-lite"/>
    </source>
</evidence>
<keyword evidence="5" id="KW-0547">Nucleotide-binding</keyword>
<keyword evidence="8 10" id="KW-0238">DNA-binding</keyword>
<dbReference type="InterPro" id="IPR002205">
    <property type="entry name" value="Topo_IIA_dom_A"/>
</dbReference>
<comment type="cofactor">
    <cofactor evidence="2">
        <name>Mg(2+)</name>
        <dbReference type="ChEBI" id="CHEBI:18420"/>
    </cofactor>
</comment>
<keyword evidence="6" id="KW-0067">ATP-binding</keyword>
<feature type="compositionally biased region" description="Basic residues" evidence="11">
    <location>
        <begin position="541"/>
        <end position="550"/>
    </location>
</feature>
<feature type="region of interest" description="Disordered" evidence="11">
    <location>
        <begin position="609"/>
        <end position="632"/>
    </location>
</feature>
<dbReference type="FunFam" id="3.90.199.10:FF:000002">
    <property type="entry name" value="DNA topoisomerase 2"/>
    <property type="match status" value="1"/>
</dbReference>
<dbReference type="Pfam" id="PF00521">
    <property type="entry name" value="DNA_topoisoIV"/>
    <property type="match status" value="1"/>
</dbReference>
<gene>
    <name evidence="13" type="ORF">LUZ62_067834</name>
</gene>
<comment type="catalytic activity">
    <reaction evidence="1">
        <text>ATP-dependent breakage, passage and rejoining of double-stranded DNA.</text>
        <dbReference type="EC" id="5.6.2.2"/>
    </reaction>
</comment>
<dbReference type="InterPro" id="IPR001154">
    <property type="entry name" value="TopoII_euk"/>
</dbReference>
<dbReference type="AlphaFoldDB" id="A0AAV8CP79"/>
<dbReference type="Gene3D" id="3.90.199.10">
    <property type="entry name" value="Topoisomerase II, domain 5"/>
    <property type="match status" value="1"/>
</dbReference>
<keyword evidence="7" id="KW-0799">Topoisomerase</keyword>
<dbReference type="PROSITE" id="PS52040">
    <property type="entry name" value="TOPO_IIA"/>
    <property type="match status" value="1"/>
</dbReference>
<keyword evidence="14" id="KW-1185">Reference proteome</keyword>
<dbReference type="GO" id="GO:0006265">
    <property type="term" value="P:DNA topological change"/>
    <property type="evidence" value="ECO:0007669"/>
    <property type="project" value="InterPro"/>
</dbReference>
<dbReference type="GO" id="GO:0005524">
    <property type="term" value="F:ATP binding"/>
    <property type="evidence" value="ECO:0007669"/>
    <property type="project" value="UniProtKB-KW"/>
</dbReference>
<dbReference type="InterPro" id="IPR013758">
    <property type="entry name" value="Topo_IIA_A/C_ab"/>
</dbReference>
<evidence type="ECO:0000256" key="8">
    <source>
        <dbReference type="ARBA" id="ARBA00023125"/>
    </source>
</evidence>
<feature type="region of interest" description="Disordered" evidence="11">
    <location>
        <begin position="682"/>
        <end position="702"/>
    </location>
</feature>
<evidence type="ECO:0000256" key="10">
    <source>
        <dbReference type="PROSITE-ProRule" id="PRU01384"/>
    </source>
</evidence>
<evidence type="ECO:0000256" key="5">
    <source>
        <dbReference type="ARBA" id="ARBA00022741"/>
    </source>
</evidence>
<dbReference type="FunFam" id="3.30.1360.40:FF:000003">
    <property type="entry name" value="DNA topoisomerase 2"/>
    <property type="match status" value="1"/>
</dbReference>
<dbReference type="GO" id="GO:0000819">
    <property type="term" value="P:sister chromatid segregation"/>
    <property type="evidence" value="ECO:0007669"/>
    <property type="project" value="TreeGrafter"/>
</dbReference>
<comment type="similarity">
    <text evidence="3">Belongs to the type II topoisomerase family.</text>
</comment>
<comment type="caution">
    <text evidence="13">The sequence shown here is derived from an EMBL/GenBank/DDBJ whole genome shotgun (WGS) entry which is preliminary data.</text>
</comment>
<dbReference type="SMART" id="SM00434">
    <property type="entry name" value="TOP4c"/>
    <property type="match status" value="1"/>
</dbReference>
<evidence type="ECO:0000256" key="9">
    <source>
        <dbReference type="ARBA" id="ARBA00023235"/>
    </source>
</evidence>
<evidence type="ECO:0000256" key="1">
    <source>
        <dbReference type="ARBA" id="ARBA00000185"/>
    </source>
</evidence>
<protein>
    <recommendedName>
        <fullName evidence="4">DNA topoisomerase (ATP-hydrolyzing)</fullName>
        <ecNumber evidence="4">5.6.2.2</ecNumber>
    </recommendedName>
</protein>
<dbReference type="InterPro" id="IPR050634">
    <property type="entry name" value="DNA_Topoisomerase_II"/>
</dbReference>
<dbReference type="PANTHER" id="PTHR10169:SF38">
    <property type="entry name" value="DNA TOPOISOMERASE 2"/>
    <property type="match status" value="1"/>
</dbReference>
<name>A0AAV8CP79_9POAL</name>
<dbReference type="InterPro" id="IPR013760">
    <property type="entry name" value="Topo_IIA-like_dom_sf"/>
</dbReference>
<comment type="caution">
    <text evidence="10">Lacks conserved residue(s) required for the propagation of feature annotation.</text>
</comment>
<dbReference type="GO" id="GO:0005634">
    <property type="term" value="C:nucleus"/>
    <property type="evidence" value="ECO:0007669"/>
    <property type="project" value="TreeGrafter"/>
</dbReference>
<dbReference type="InterPro" id="IPR013757">
    <property type="entry name" value="Topo_IIA_A_a_sf"/>
</dbReference>
<evidence type="ECO:0000256" key="6">
    <source>
        <dbReference type="ARBA" id="ARBA00022840"/>
    </source>
</evidence>
<proteinExistence type="inferred from homology"/>
<dbReference type="CDD" id="cd00187">
    <property type="entry name" value="TOP4c"/>
    <property type="match status" value="1"/>
</dbReference>
<dbReference type="GO" id="GO:0000712">
    <property type="term" value="P:resolution of meiotic recombination intermediates"/>
    <property type="evidence" value="ECO:0007669"/>
    <property type="project" value="TreeGrafter"/>
</dbReference>
<dbReference type="Gene3D" id="1.10.268.10">
    <property type="entry name" value="Topoisomerase, domain 3"/>
    <property type="match status" value="1"/>
</dbReference>